<dbReference type="GO" id="GO:0008270">
    <property type="term" value="F:zinc ion binding"/>
    <property type="evidence" value="ECO:0007669"/>
    <property type="project" value="UniProtKB-KW"/>
</dbReference>
<evidence type="ECO:0000313" key="7">
    <source>
        <dbReference type="EMBL" id="CAB3265657.1"/>
    </source>
</evidence>
<gene>
    <name evidence="7" type="primary">Rnf4-002</name>
</gene>
<dbReference type="PANTHER" id="PTHR47094:SF1">
    <property type="entry name" value="RING-TYPE E3 UBIQUITIN TRANSFERASE"/>
    <property type="match status" value="1"/>
</dbReference>
<dbReference type="PROSITE" id="PS00518">
    <property type="entry name" value="ZF_RING_1"/>
    <property type="match status" value="1"/>
</dbReference>
<dbReference type="SUPFAM" id="SSF57850">
    <property type="entry name" value="RING/U-box"/>
    <property type="match status" value="1"/>
</dbReference>
<keyword evidence="1" id="KW-0479">Metal-binding</keyword>
<evidence type="ECO:0000256" key="2">
    <source>
        <dbReference type="ARBA" id="ARBA00022771"/>
    </source>
</evidence>
<proteinExistence type="evidence at transcript level"/>
<feature type="domain" description="RING-type" evidence="6">
    <location>
        <begin position="120"/>
        <end position="165"/>
    </location>
</feature>
<dbReference type="InterPro" id="IPR001841">
    <property type="entry name" value="Znf_RING"/>
</dbReference>
<dbReference type="Pfam" id="PF13923">
    <property type="entry name" value="zf-C3HC4_2"/>
    <property type="match status" value="1"/>
</dbReference>
<organism evidence="7">
    <name type="scientific">Phallusia mammillata</name>
    <dbReference type="NCBI Taxonomy" id="59560"/>
    <lineage>
        <taxon>Eukaryota</taxon>
        <taxon>Metazoa</taxon>
        <taxon>Chordata</taxon>
        <taxon>Tunicata</taxon>
        <taxon>Ascidiacea</taxon>
        <taxon>Phlebobranchia</taxon>
        <taxon>Ascidiidae</taxon>
        <taxon>Phallusia</taxon>
    </lineage>
</organism>
<dbReference type="PANTHER" id="PTHR47094">
    <property type="entry name" value="ELFLESS, ISOFORM B"/>
    <property type="match status" value="1"/>
</dbReference>
<dbReference type="GO" id="GO:0032183">
    <property type="term" value="F:SUMO binding"/>
    <property type="evidence" value="ECO:0007669"/>
    <property type="project" value="TreeGrafter"/>
</dbReference>
<evidence type="ECO:0000256" key="4">
    <source>
        <dbReference type="PROSITE-ProRule" id="PRU00175"/>
    </source>
</evidence>
<feature type="region of interest" description="Disordered" evidence="5">
    <location>
        <begin position="1"/>
        <end position="54"/>
    </location>
</feature>
<dbReference type="GO" id="GO:0061630">
    <property type="term" value="F:ubiquitin protein ligase activity"/>
    <property type="evidence" value="ECO:0007669"/>
    <property type="project" value="InterPro"/>
</dbReference>
<dbReference type="Gene3D" id="3.30.40.10">
    <property type="entry name" value="Zinc/RING finger domain, C3HC4 (zinc finger)"/>
    <property type="match status" value="1"/>
</dbReference>
<protein>
    <submittedName>
        <fullName evidence="7">E3 ubiquitin-protein ligase RNF4</fullName>
    </submittedName>
</protein>
<evidence type="ECO:0000259" key="6">
    <source>
        <dbReference type="PROSITE" id="PS50089"/>
    </source>
</evidence>
<name>A0A6F9DQD7_9ASCI</name>
<evidence type="ECO:0000256" key="5">
    <source>
        <dbReference type="SAM" id="MobiDB-lite"/>
    </source>
</evidence>
<dbReference type="PROSITE" id="PS50089">
    <property type="entry name" value="ZF_RING_2"/>
    <property type="match status" value="1"/>
</dbReference>
<dbReference type="GO" id="GO:0006511">
    <property type="term" value="P:ubiquitin-dependent protein catabolic process"/>
    <property type="evidence" value="ECO:0007669"/>
    <property type="project" value="TreeGrafter"/>
</dbReference>
<feature type="region of interest" description="Disordered" evidence="5">
    <location>
        <begin position="87"/>
        <end position="107"/>
    </location>
</feature>
<dbReference type="SMART" id="SM00184">
    <property type="entry name" value="RING"/>
    <property type="match status" value="1"/>
</dbReference>
<evidence type="ECO:0000256" key="1">
    <source>
        <dbReference type="ARBA" id="ARBA00022723"/>
    </source>
</evidence>
<dbReference type="InterPro" id="IPR013083">
    <property type="entry name" value="Znf_RING/FYVE/PHD"/>
</dbReference>
<evidence type="ECO:0000256" key="3">
    <source>
        <dbReference type="ARBA" id="ARBA00022833"/>
    </source>
</evidence>
<accession>A0A6F9DQD7</accession>
<dbReference type="EMBL" id="LR789795">
    <property type="protein sequence ID" value="CAB3265657.1"/>
    <property type="molecule type" value="mRNA"/>
</dbReference>
<dbReference type="GO" id="GO:0140082">
    <property type="term" value="F:SUMO-ubiquitin ligase activity"/>
    <property type="evidence" value="ECO:0007669"/>
    <property type="project" value="TreeGrafter"/>
</dbReference>
<keyword evidence="3" id="KW-0862">Zinc</keyword>
<reference evidence="7" key="1">
    <citation type="submission" date="2020-04" db="EMBL/GenBank/DDBJ databases">
        <authorList>
            <person name="Neveu A P."/>
        </authorList>
    </citation>
    <scope>NUCLEOTIDE SEQUENCE</scope>
    <source>
        <tissue evidence="7">Whole embryo</tissue>
    </source>
</reference>
<dbReference type="InterPro" id="IPR017907">
    <property type="entry name" value="Znf_RING_CS"/>
</dbReference>
<dbReference type="AlphaFoldDB" id="A0A6F9DQD7"/>
<keyword evidence="2 4" id="KW-0863">Zinc-finger</keyword>
<sequence>MTRDAHEIQTVQRPLAGRGTRRRHRQPETSDSSNDVILVDSLSPTTTARSRRRRRVQNDDIVDLTCSTPNNVTEVPFVDLTSPSQLVRHNNRTGTSTITNNNHPETSTEEQQAAVLRLKCPVCLEHLDKLLERGSEIRSTNCGHVFCKPCIFTSIRATHKCPTCRKKLTERTTHPLYLPIS</sequence>
<dbReference type="GO" id="GO:0033768">
    <property type="term" value="C:SUMO-targeted ubiquitin ligase complex"/>
    <property type="evidence" value="ECO:0007669"/>
    <property type="project" value="TreeGrafter"/>
</dbReference>
<dbReference type="InterPro" id="IPR049627">
    <property type="entry name" value="SLX8"/>
</dbReference>